<dbReference type="NCBIfam" id="TIGR00636">
    <property type="entry name" value="PduO_Nterm"/>
    <property type="match status" value="1"/>
</dbReference>
<comment type="caution">
    <text evidence="17">The sequence shown here is derived from an EMBL/GenBank/DDBJ whole genome shotgun (WGS) entry which is preliminary data.</text>
</comment>
<evidence type="ECO:0000256" key="12">
    <source>
        <dbReference type="ARBA" id="ARBA00048555"/>
    </source>
</evidence>
<comment type="similarity">
    <text evidence="2 14">Belongs to the Cob(I)alamin adenosyltransferase family.</text>
</comment>
<keyword evidence="8 14" id="KW-0067">ATP-binding</keyword>
<dbReference type="GO" id="GO:0008817">
    <property type="term" value="F:corrinoid adenosyltransferase activity"/>
    <property type="evidence" value="ECO:0007669"/>
    <property type="project" value="UniProtKB-UniRule"/>
</dbReference>
<comment type="catalytic activity">
    <reaction evidence="12 14">
        <text>2 cob(II)yrinate a,c diamide + reduced [electron-transfer flavoprotein] + 2 ATP = 2 adenosylcob(III)yrinate a,c-diamide + 2 triphosphate + oxidized [electron-transfer flavoprotein] + 3 H(+)</text>
        <dbReference type="Rhea" id="RHEA:11528"/>
        <dbReference type="Rhea" id="RHEA-COMP:10685"/>
        <dbReference type="Rhea" id="RHEA-COMP:10686"/>
        <dbReference type="ChEBI" id="CHEBI:15378"/>
        <dbReference type="ChEBI" id="CHEBI:18036"/>
        <dbReference type="ChEBI" id="CHEBI:30616"/>
        <dbReference type="ChEBI" id="CHEBI:57692"/>
        <dbReference type="ChEBI" id="CHEBI:58307"/>
        <dbReference type="ChEBI" id="CHEBI:58503"/>
        <dbReference type="ChEBI" id="CHEBI:58537"/>
        <dbReference type="EC" id="2.5.1.17"/>
    </reaction>
</comment>
<comment type="pathway">
    <text evidence="1 14">Cofactor biosynthesis; adenosylcobalamin biosynthesis; adenosylcobalamin from cob(II)yrinate a,c-diamide: step 2/7.</text>
</comment>
<dbReference type="InterPro" id="IPR016030">
    <property type="entry name" value="CblAdoTrfase-like"/>
</dbReference>
<evidence type="ECO:0000256" key="15">
    <source>
        <dbReference type="SAM" id="MobiDB-lite"/>
    </source>
</evidence>
<evidence type="ECO:0000256" key="7">
    <source>
        <dbReference type="ARBA" id="ARBA00022741"/>
    </source>
</evidence>
<comment type="catalytic activity">
    <reaction evidence="13 14">
        <text>2 cob(II)alamin + reduced [electron-transfer flavoprotein] + 2 ATP = 2 adenosylcob(III)alamin + 2 triphosphate + oxidized [electron-transfer flavoprotein] + 3 H(+)</text>
        <dbReference type="Rhea" id="RHEA:28671"/>
        <dbReference type="Rhea" id="RHEA-COMP:10685"/>
        <dbReference type="Rhea" id="RHEA-COMP:10686"/>
        <dbReference type="ChEBI" id="CHEBI:15378"/>
        <dbReference type="ChEBI" id="CHEBI:16304"/>
        <dbReference type="ChEBI" id="CHEBI:18036"/>
        <dbReference type="ChEBI" id="CHEBI:18408"/>
        <dbReference type="ChEBI" id="CHEBI:30616"/>
        <dbReference type="ChEBI" id="CHEBI:57692"/>
        <dbReference type="ChEBI" id="CHEBI:58307"/>
        <dbReference type="EC" id="2.5.1.17"/>
    </reaction>
</comment>
<keyword evidence="7 14" id="KW-0547">Nucleotide-binding</keyword>
<dbReference type="GO" id="GO:0009236">
    <property type="term" value="P:cobalamin biosynthetic process"/>
    <property type="evidence" value="ECO:0007669"/>
    <property type="project" value="UniProtKB-UniRule"/>
</dbReference>
<evidence type="ECO:0000259" key="16">
    <source>
        <dbReference type="Pfam" id="PF01923"/>
    </source>
</evidence>
<reference evidence="17 18" key="1">
    <citation type="submission" date="2017-10" db="EMBL/GenBank/DDBJ databases">
        <title>Sequencing the genomes of 1000 actinobacteria strains.</title>
        <authorList>
            <person name="Klenk H.-P."/>
        </authorList>
    </citation>
    <scope>NUCLEOTIDE SEQUENCE [LARGE SCALE GENOMIC DNA]</scope>
    <source>
        <strain evidence="17 18">DSM 15597</strain>
    </source>
</reference>
<keyword evidence="6 14" id="KW-0808">Transferase</keyword>
<dbReference type="AlphaFoldDB" id="A0A2A9CRQ4"/>
<protein>
    <recommendedName>
        <fullName evidence="4 14">Corrinoid adenosyltransferase</fullName>
        <ecNumber evidence="3 14">2.5.1.17</ecNumber>
    </recommendedName>
    <alternativeName>
        <fullName evidence="9 14">Cob(II)alamin adenosyltransferase</fullName>
    </alternativeName>
    <alternativeName>
        <fullName evidence="11 14">Cob(II)yrinic acid a,c-diamide adenosyltransferase</fullName>
    </alternativeName>
    <alternativeName>
        <fullName evidence="10 14">Cobinamide/cobalamin adenosyltransferase</fullName>
    </alternativeName>
</protein>
<dbReference type="EC" id="2.5.1.17" evidence="3 14"/>
<proteinExistence type="inferred from homology"/>
<feature type="region of interest" description="Disordered" evidence="15">
    <location>
        <begin position="198"/>
        <end position="221"/>
    </location>
</feature>
<feature type="compositionally biased region" description="Basic and acidic residues" evidence="15">
    <location>
        <begin position="198"/>
        <end position="209"/>
    </location>
</feature>
<keyword evidence="18" id="KW-1185">Reference proteome</keyword>
<evidence type="ECO:0000256" key="2">
    <source>
        <dbReference type="ARBA" id="ARBA00007487"/>
    </source>
</evidence>
<dbReference type="GO" id="GO:0005524">
    <property type="term" value="F:ATP binding"/>
    <property type="evidence" value="ECO:0007669"/>
    <property type="project" value="UniProtKB-UniRule"/>
</dbReference>
<dbReference type="InterPro" id="IPR036451">
    <property type="entry name" value="CblAdoTrfase-like_sf"/>
</dbReference>
<dbReference type="UniPathway" id="UPA00148">
    <property type="reaction ID" value="UER00233"/>
</dbReference>
<name>A0A2A9CRQ4_9ACTN</name>
<evidence type="ECO:0000256" key="6">
    <source>
        <dbReference type="ARBA" id="ARBA00022679"/>
    </source>
</evidence>
<evidence type="ECO:0000256" key="11">
    <source>
        <dbReference type="ARBA" id="ARBA00033354"/>
    </source>
</evidence>
<gene>
    <name evidence="17" type="ORF">ATK74_1359</name>
</gene>
<evidence type="ECO:0000256" key="13">
    <source>
        <dbReference type="ARBA" id="ARBA00048692"/>
    </source>
</evidence>
<sequence>MVKLTKIYTRTGDAGTTRLADLSEASKTDLRVEAYGQVDEANCLLGLAATQPDLPPAVAAVIAHLQNELFDAGADLATPLTDNPPYPQLRVIQEYIDRLEGWCDEFGDPLPPLQSFILPGGGPAASWLQLARAVVRRAERTAWRAAEVHGIGQEGGVNPLAITYLNRLSDLLFILGRIVGQASGEVLWIPGKDREVLDPRGRRQREKISGSEPPEEPTPAS</sequence>
<dbReference type="InterPro" id="IPR029499">
    <property type="entry name" value="PduO-typ"/>
</dbReference>
<dbReference type="Proteomes" id="UP000226079">
    <property type="component" value="Unassembled WGS sequence"/>
</dbReference>
<evidence type="ECO:0000256" key="5">
    <source>
        <dbReference type="ARBA" id="ARBA00022573"/>
    </source>
</evidence>
<dbReference type="Gene3D" id="1.20.1200.10">
    <property type="entry name" value="Cobalamin adenosyltransferase-like"/>
    <property type="match status" value="1"/>
</dbReference>
<organism evidence="17 18">
    <name type="scientific">Propionicimonas paludicola</name>
    <dbReference type="NCBI Taxonomy" id="185243"/>
    <lineage>
        <taxon>Bacteria</taxon>
        <taxon>Bacillati</taxon>
        <taxon>Actinomycetota</taxon>
        <taxon>Actinomycetes</taxon>
        <taxon>Propionibacteriales</taxon>
        <taxon>Nocardioidaceae</taxon>
        <taxon>Propionicimonas</taxon>
    </lineage>
</organism>
<evidence type="ECO:0000256" key="10">
    <source>
        <dbReference type="ARBA" id="ARBA00033334"/>
    </source>
</evidence>
<keyword evidence="5 14" id="KW-0169">Cobalamin biosynthesis</keyword>
<dbReference type="PANTHER" id="PTHR12213">
    <property type="entry name" value="CORRINOID ADENOSYLTRANSFERASE"/>
    <property type="match status" value="1"/>
</dbReference>
<evidence type="ECO:0000256" key="8">
    <source>
        <dbReference type="ARBA" id="ARBA00022840"/>
    </source>
</evidence>
<evidence type="ECO:0000313" key="17">
    <source>
        <dbReference type="EMBL" id="PFG16806.1"/>
    </source>
</evidence>
<dbReference type="RefSeq" id="WP_098460308.1">
    <property type="nucleotide sequence ID" value="NZ_PDJC01000001.1"/>
</dbReference>
<feature type="domain" description="Cobalamin adenosyltransferase-like" evidence="16">
    <location>
        <begin position="7"/>
        <end position="178"/>
    </location>
</feature>
<dbReference type="Pfam" id="PF01923">
    <property type="entry name" value="Cob_adeno_trans"/>
    <property type="match status" value="1"/>
</dbReference>
<evidence type="ECO:0000256" key="9">
    <source>
        <dbReference type="ARBA" id="ARBA00031529"/>
    </source>
</evidence>
<accession>A0A2A9CRQ4</accession>
<evidence type="ECO:0000256" key="3">
    <source>
        <dbReference type="ARBA" id="ARBA00012454"/>
    </source>
</evidence>
<evidence type="ECO:0000256" key="4">
    <source>
        <dbReference type="ARBA" id="ARBA00020963"/>
    </source>
</evidence>
<evidence type="ECO:0000256" key="1">
    <source>
        <dbReference type="ARBA" id="ARBA00005121"/>
    </source>
</evidence>
<dbReference type="SUPFAM" id="SSF89028">
    <property type="entry name" value="Cobalamin adenosyltransferase-like"/>
    <property type="match status" value="1"/>
</dbReference>
<evidence type="ECO:0000313" key="18">
    <source>
        <dbReference type="Proteomes" id="UP000226079"/>
    </source>
</evidence>
<dbReference type="PANTHER" id="PTHR12213:SF0">
    <property type="entry name" value="CORRINOID ADENOSYLTRANSFERASE MMAB"/>
    <property type="match status" value="1"/>
</dbReference>
<dbReference type="OrthoDB" id="9778896at2"/>
<dbReference type="EMBL" id="PDJC01000001">
    <property type="protein sequence ID" value="PFG16806.1"/>
    <property type="molecule type" value="Genomic_DNA"/>
</dbReference>
<evidence type="ECO:0000256" key="14">
    <source>
        <dbReference type="RuleBase" id="RU366026"/>
    </source>
</evidence>